<evidence type="ECO:0000256" key="2">
    <source>
        <dbReference type="ARBA" id="ARBA00022737"/>
    </source>
</evidence>
<feature type="compositionally biased region" description="Low complexity" evidence="8">
    <location>
        <begin position="1385"/>
        <end position="1400"/>
    </location>
</feature>
<gene>
    <name evidence="10" type="ORF">CNMCM6805_009675</name>
</gene>
<feature type="compositionally biased region" description="Polar residues" evidence="8">
    <location>
        <begin position="1340"/>
        <end position="1362"/>
    </location>
</feature>
<keyword evidence="5" id="KW-0802">TPR repeat</keyword>
<dbReference type="Gene3D" id="1.25.40.10">
    <property type="entry name" value="Tetratricopeptide repeat domain"/>
    <property type="match status" value="2"/>
</dbReference>
<dbReference type="Pfam" id="PF18044">
    <property type="entry name" value="zf-CCCH_4"/>
    <property type="match status" value="1"/>
</dbReference>
<evidence type="ECO:0000259" key="9">
    <source>
        <dbReference type="PROSITE" id="PS50103"/>
    </source>
</evidence>
<feature type="coiled-coil region" evidence="7">
    <location>
        <begin position="799"/>
        <end position="863"/>
    </location>
</feature>
<feature type="compositionally biased region" description="Basic and acidic residues" evidence="8">
    <location>
        <begin position="1284"/>
        <end position="1298"/>
    </location>
</feature>
<dbReference type="PROSITE" id="PS50103">
    <property type="entry name" value="ZF_C3H1"/>
    <property type="match status" value="2"/>
</dbReference>
<feature type="repeat" description="TPR" evidence="5">
    <location>
        <begin position="207"/>
        <end position="240"/>
    </location>
</feature>
<evidence type="ECO:0000256" key="4">
    <source>
        <dbReference type="ARBA" id="ARBA00022833"/>
    </source>
</evidence>
<dbReference type="InterPro" id="IPR011990">
    <property type="entry name" value="TPR-like_helical_dom_sf"/>
</dbReference>
<dbReference type="Pfam" id="PF07106">
    <property type="entry name" value="WHD_TBPIP"/>
    <property type="match status" value="1"/>
</dbReference>
<feature type="zinc finger region" description="C3H1-type" evidence="6">
    <location>
        <begin position="973"/>
        <end position="1000"/>
    </location>
</feature>
<dbReference type="Gene3D" id="4.10.1000.10">
    <property type="entry name" value="Zinc finger, CCCH-type"/>
    <property type="match status" value="1"/>
</dbReference>
<feature type="domain" description="C3H1-type" evidence="9">
    <location>
        <begin position="973"/>
        <end position="1000"/>
    </location>
</feature>
<evidence type="ECO:0000256" key="1">
    <source>
        <dbReference type="ARBA" id="ARBA00022723"/>
    </source>
</evidence>
<dbReference type="SUPFAM" id="SSF90229">
    <property type="entry name" value="CCCH zinc finger"/>
    <property type="match status" value="1"/>
</dbReference>
<protein>
    <recommendedName>
        <fullName evidence="9">C3H1-type domain-containing protein</fullName>
    </recommendedName>
</protein>
<keyword evidence="2" id="KW-0677">Repeat</keyword>
<dbReference type="SMART" id="SM00671">
    <property type="entry name" value="SEL1"/>
    <property type="match status" value="6"/>
</dbReference>
<keyword evidence="11" id="KW-1185">Reference proteome</keyword>
<evidence type="ECO:0000256" key="3">
    <source>
        <dbReference type="ARBA" id="ARBA00022771"/>
    </source>
</evidence>
<sequence length="1476" mass="161007">MPEVPENMQDNIAHLEHEARIPHHGQYAPVQHDRSRFPERSSSVAVAQGQPPPGAGYDVAHHEHSAVYDMGSSTVSPFPVLRNPPPNVPPTDEQREASLERARIAVLSSNDPEMQLAWAQDALAYVEVAVQNEARLSLIQPPRPQTPPVERQLKLDAMNIVNFLADQYHPKADFIRGMWLEFGKFGHRVDKKAAFRAYTRAADRGYARAEYRIGMQFESSGEPEKAIKHYEKGVALADSASYYRLGMMILLGQHGQRQDYQMGLDYISLAAQSCDENAPQGAYVYGMLLARELPQVNVPESYLPLDLNAARVNIEKAAYHGFAKAQVKMGAAYELGQLSCDFNPALSLHYNALAARQGEPEAEMAISKWFLCGHEGVFEKNDELAFKFAHRAALSGFPTAEFALGYFYEVGIYVDVDLKEARSWYAKAAANGNKDATSRIDSISRSKTLSRKDHENVAIARIKSRYGSHQRESSLESMQENLEMPDPSRMSLSDTGHSAAPYPDRPGSRSRPVYPQGYSMADPRPSSAFGINPNIRANAPNYNRAASYGPGPQNYRNPGPGAPPSVGPMSPTGVHSPSGTPKLDIGYSAPLDQPPNADARRRPQRLDGAPPDRKPARTAVSPHSQASSMGSPRPQASPSAASFPQSSRTSTPKPSGTPASAASQKPTTQPSKPSAGGLPGKGPKTFEEMGVPTAQKDSDCIDHSTSVAMTQKKAKAADMLVGAANDESSLILDYLRKQNRPYSAIDVSTNLHNKVSKTHAAKVLRELHRKKEIEARVSGKHTVYHAVQEATDELTIETIATMDEKIKQLEEQLTTLKTKEKKARTELATLSTKPLLCELRHDVGQLERETQAVTSRLKKIQKRDSIQVSPEERAKLGQEWRRWNKIASVRKRICRDLWSRCLEVVPDNVSREELWSLSFQCSRPRNSPSLLCEMKNRTPLPVPSEAPSAQNGHSRNPSSGFDMAARSPPNQSNTKHVPCKFFRQGACQAGPACPFLHSTDAAIDYAPCKYFTKGNCKFGAKCALAHILPDGRRVNRPSPGMGMGGGHLNLGGRVNPQAYVNQDSALTNSVLSQQRLGNHDPRYASQLPPQEEFGALQQQQQPPPPFDAIPTIDAGLASDAGSKYGSPADDTRFPMSPSHRHLTALDAQLPASFDSQGISHVARYGPVAASVPSKFGLDLASPPAQRMGGPSDVLRNLRDTAYGSDFRKPSSFMGSSPPGIPEDGVGPRFLHSARPVKSRMLSASVPRPTALDDWDDSNFPMEEDYLPINLHDDVLTPQEKLRRLSRTDHDLSSSHRDLSGLGMTSTSFSKVGSPLASSPSRFGALFAKQRQQKKDEDSHGTSFSHIGSPLRESSLNLGTSPSLGPIGSRQISGDVSPYVASPGRQSSTSMISQQLSSMSLHPAPTRHSPAVGSNGRLDRTISSPVSTSKIDEEQSDLVFSMEEEDSTKRNSTSWATNKAESNDGASTPTSNSGFQP</sequence>
<comment type="caution">
    <text evidence="10">The sequence shown here is derived from an EMBL/GenBank/DDBJ whole genome shotgun (WGS) entry which is preliminary data.</text>
</comment>
<feature type="compositionally biased region" description="Basic and acidic residues" evidence="8">
    <location>
        <begin position="598"/>
        <end position="615"/>
    </location>
</feature>
<feature type="compositionally biased region" description="Low complexity" evidence="8">
    <location>
        <begin position="631"/>
        <end position="648"/>
    </location>
</feature>
<dbReference type="InterPro" id="IPR051726">
    <property type="entry name" value="Chitin_Synth_Reg"/>
</dbReference>
<keyword evidence="3 6" id="KW-0863">Zinc-finger</keyword>
<accession>A0A8H4GKS6</accession>
<dbReference type="OrthoDB" id="4095816at2759"/>
<reference evidence="10" key="1">
    <citation type="journal article" date="2020" name="bioRxiv">
        <title>Genomic and phenotypic heterogeneity of clinical isolates of the human pathogens Aspergillus fumigatus, Aspergillus lentulus and Aspergillus fumigatiaffinis.</title>
        <authorList>
            <person name="dos Santos R.A.C."/>
            <person name="Steenwyk J.L."/>
            <person name="Rivero-Menendez O."/>
            <person name="Mead M.E."/>
            <person name="Silva L.P."/>
            <person name="Bastos R.W."/>
            <person name="Alastruey-Izquierdo A."/>
            <person name="Goldman G.H."/>
            <person name="Rokas A."/>
        </authorList>
    </citation>
    <scope>NUCLEOTIDE SEQUENCE</scope>
    <source>
        <strain evidence="10">CNM-CM6805</strain>
    </source>
</reference>
<reference evidence="10" key="2">
    <citation type="submission" date="2020-04" db="EMBL/GenBank/DDBJ databases">
        <authorList>
            <person name="Santos R.A.C."/>
            <person name="Steenwyk J.L."/>
            <person name="Rivero-Menendez O."/>
            <person name="Mead M.E."/>
            <person name="Silva L.P."/>
            <person name="Bastos R.W."/>
            <person name="Alastruey-Izquierdo A."/>
            <person name="Goldman G.H."/>
            <person name="Rokas A."/>
        </authorList>
    </citation>
    <scope>NUCLEOTIDE SEQUENCE</scope>
    <source>
        <strain evidence="10">CNM-CM6805</strain>
    </source>
</reference>
<dbReference type="InterPro" id="IPR000571">
    <property type="entry name" value="Znf_CCCH"/>
</dbReference>
<keyword evidence="7" id="KW-0175">Coiled coil</keyword>
<dbReference type="SUPFAM" id="SSF81901">
    <property type="entry name" value="HCP-like"/>
    <property type="match status" value="2"/>
</dbReference>
<dbReference type="InterPro" id="IPR019734">
    <property type="entry name" value="TPR_rpt"/>
</dbReference>
<dbReference type="SMART" id="SM00356">
    <property type="entry name" value="ZnF_C3H1"/>
    <property type="match status" value="2"/>
</dbReference>
<dbReference type="GO" id="GO:0008270">
    <property type="term" value="F:zinc ion binding"/>
    <property type="evidence" value="ECO:0007669"/>
    <property type="project" value="UniProtKB-KW"/>
</dbReference>
<feature type="zinc finger region" description="C3H1-type" evidence="6">
    <location>
        <begin position="1007"/>
        <end position="1029"/>
    </location>
</feature>
<feature type="region of interest" description="Disordered" evidence="8">
    <location>
        <begin position="1284"/>
        <end position="1476"/>
    </location>
</feature>
<organism evidence="10 11">
    <name type="scientific">Aspergillus fumigatiaffinis</name>
    <dbReference type="NCBI Taxonomy" id="340414"/>
    <lineage>
        <taxon>Eukaryota</taxon>
        <taxon>Fungi</taxon>
        <taxon>Dikarya</taxon>
        <taxon>Ascomycota</taxon>
        <taxon>Pezizomycotina</taxon>
        <taxon>Eurotiomycetes</taxon>
        <taxon>Eurotiomycetidae</taxon>
        <taxon>Eurotiales</taxon>
        <taxon>Aspergillaceae</taxon>
        <taxon>Aspergillus</taxon>
        <taxon>Aspergillus subgen. Fumigati</taxon>
    </lineage>
</organism>
<feature type="domain" description="C3H1-type" evidence="9">
    <location>
        <begin position="1007"/>
        <end position="1029"/>
    </location>
</feature>
<dbReference type="PANTHER" id="PTHR46430">
    <property type="entry name" value="PROTEIN SKT5-RELATED"/>
    <property type="match status" value="1"/>
</dbReference>
<dbReference type="InterPro" id="IPR006597">
    <property type="entry name" value="Sel1-like"/>
</dbReference>
<feature type="compositionally biased region" description="Polar residues" evidence="8">
    <location>
        <begin position="947"/>
        <end position="959"/>
    </location>
</feature>
<dbReference type="PROSITE" id="PS50005">
    <property type="entry name" value="TPR"/>
    <property type="match status" value="1"/>
</dbReference>
<dbReference type="Gene3D" id="1.10.10.10">
    <property type="entry name" value="Winged helix-like DNA-binding domain superfamily/Winged helix DNA-binding domain"/>
    <property type="match status" value="1"/>
</dbReference>
<dbReference type="InterPro" id="IPR041367">
    <property type="entry name" value="Znf-CCCH_4"/>
</dbReference>
<dbReference type="EMBL" id="JAAAPX010000086">
    <property type="protein sequence ID" value="KAF4232770.1"/>
    <property type="molecule type" value="Genomic_DNA"/>
</dbReference>
<dbReference type="PANTHER" id="PTHR46430:SF2">
    <property type="entry name" value="CHITIN SYNTHASE REGULATORY FACTOR 4"/>
    <property type="match status" value="1"/>
</dbReference>
<dbReference type="InterPro" id="IPR036855">
    <property type="entry name" value="Znf_CCCH_sf"/>
</dbReference>
<feature type="compositionally biased region" description="Polar residues" evidence="8">
    <location>
        <begin position="1303"/>
        <end position="1320"/>
    </location>
</feature>
<feature type="region of interest" description="Disordered" evidence="8">
    <location>
        <begin position="941"/>
        <end position="975"/>
    </location>
</feature>
<name>A0A8H4GKS6_9EURO</name>
<evidence type="ECO:0000313" key="10">
    <source>
        <dbReference type="EMBL" id="KAF4232770.1"/>
    </source>
</evidence>
<evidence type="ECO:0000256" key="7">
    <source>
        <dbReference type="SAM" id="Coils"/>
    </source>
</evidence>
<feature type="compositionally biased region" description="Polar residues" evidence="8">
    <location>
        <begin position="1449"/>
        <end position="1476"/>
    </location>
</feature>
<dbReference type="InterPro" id="IPR036388">
    <property type="entry name" value="WH-like_DNA-bd_sf"/>
</dbReference>
<proteinExistence type="predicted"/>
<evidence type="ECO:0000256" key="8">
    <source>
        <dbReference type="SAM" id="MobiDB-lite"/>
    </source>
</evidence>
<keyword evidence="4 6" id="KW-0862">Zinc</keyword>
<dbReference type="Pfam" id="PF08238">
    <property type="entry name" value="Sel1"/>
    <property type="match status" value="6"/>
</dbReference>
<evidence type="ECO:0000256" key="5">
    <source>
        <dbReference type="PROSITE-ProRule" id="PRU00339"/>
    </source>
</evidence>
<feature type="compositionally biased region" description="Polar residues" evidence="8">
    <location>
        <begin position="621"/>
        <end position="630"/>
    </location>
</feature>
<evidence type="ECO:0000256" key="6">
    <source>
        <dbReference type="PROSITE-ProRule" id="PRU00723"/>
    </source>
</evidence>
<dbReference type="Pfam" id="PF00642">
    <property type="entry name" value="zf-CCCH"/>
    <property type="match status" value="1"/>
</dbReference>
<keyword evidence="1 6" id="KW-0479">Metal-binding</keyword>
<dbReference type="Proteomes" id="UP000653565">
    <property type="component" value="Unassembled WGS sequence"/>
</dbReference>
<dbReference type="InterPro" id="IPR010776">
    <property type="entry name" value="Hop2_WH_dom"/>
</dbReference>
<feature type="compositionally biased region" description="Polar residues" evidence="8">
    <location>
        <begin position="649"/>
        <end position="672"/>
    </location>
</feature>
<evidence type="ECO:0000313" key="11">
    <source>
        <dbReference type="Proteomes" id="UP000653565"/>
    </source>
</evidence>
<feature type="region of interest" description="Disordered" evidence="8">
    <location>
        <begin position="461"/>
        <end position="699"/>
    </location>
</feature>